<accession>A0AAU9IZV1</accession>
<sequence length="85" mass="9708">MRAAHANNESEMRENSDRLNLTGYTLEERNLTEINDNAKLLYNISIRSWKEFLKDTAAPIKNCLDELSTLASIDKPDIPSEEPVE</sequence>
<dbReference type="AlphaFoldDB" id="A0AAU9IZV1"/>
<comment type="caution">
    <text evidence="1">The sequence shown here is derived from an EMBL/GenBank/DDBJ whole genome shotgun (WGS) entry which is preliminary data.</text>
</comment>
<protein>
    <submittedName>
        <fullName evidence="1">Uncharacterized protein</fullName>
    </submittedName>
</protein>
<dbReference type="Proteomes" id="UP001162131">
    <property type="component" value="Unassembled WGS sequence"/>
</dbReference>
<reference evidence="1" key="1">
    <citation type="submission" date="2021-09" db="EMBL/GenBank/DDBJ databases">
        <authorList>
            <consortium name="AG Swart"/>
            <person name="Singh M."/>
            <person name="Singh A."/>
            <person name="Seah K."/>
            <person name="Emmerich C."/>
        </authorList>
    </citation>
    <scope>NUCLEOTIDE SEQUENCE</scope>
    <source>
        <strain evidence="1">ATCC30299</strain>
    </source>
</reference>
<proteinExistence type="predicted"/>
<evidence type="ECO:0000313" key="1">
    <source>
        <dbReference type="EMBL" id="CAG9319551.1"/>
    </source>
</evidence>
<evidence type="ECO:0000313" key="2">
    <source>
        <dbReference type="Proteomes" id="UP001162131"/>
    </source>
</evidence>
<gene>
    <name evidence="1" type="ORF">BSTOLATCC_MIC24102</name>
</gene>
<organism evidence="1 2">
    <name type="scientific">Blepharisma stoltei</name>
    <dbReference type="NCBI Taxonomy" id="1481888"/>
    <lineage>
        <taxon>Eukaryota</taxon>
        <taxon>Sar</taxon>
        <taxon>Alveolata</taxon>
        <taxon>Ciliophora</taxon>
        <taxon>Postciliodesmatophora</taxon>
        <taxon>Heterotrichea</taxon>
        <taxon>Heterotrichida</taxon>
        <taxon>Blepharismidae</taxon>
        <taxon>Blepharisma</taxon>
    </lineage>
</organism>
<keyword evidence="2" id="KW-1185">Reference proteome</keyword>
<dbReference type="EMBL" id="CAJZBQ010000023">
    <property type="protein sequence ID" value="CAG9319551.1"/>
    <property type="molecule type" value="Genomic_DNA"/>
</dbReference>
<name>A0AAU9IZV1_9CILI</name>